<dbReference type="Pfam" id="PF14088">
    <property type="entry name" value="DUF4268"/>
    <property type="match status" value="1"/>
</dbReference>
<organism evidence="2 3">
    <name type="scientific">Mycolicibacterium duvalii</name>
    <dbReference type="NCBI Taxonomy" id="39688"/>
    <lineage>
        <taxon>Bacteria</taxon>
        <taxon>Bacillati</taxon>
        <taxon>Actinomycetota</taxon>
        <taxon>Actinomycetes</taxon>
        <taxon>Mycobacteriales</taxon>
        <taxon>Mycobacteriaceae</taxon>
        <taxon>Mycolicibacterium</taxon>
    </lineage>
</organism>
<evidence type="ECO:0000313" key="2">
    <source>
        <dbReference type="EMBL" id="BBX18683.1"/>
    </source>
</evidence>
<proteinExistence type="predicted"/>
<dbReference type="Proteomes" id="UP000467006">
    <property type="component" value="Chromosome"/>
</dbReference>
<dbReference type="OrthoDB" id="570199at2"/>
<protein>
    <recommendedName>
        <fullName evidence="1">DUF4268 domain-containing protein</fullName>
    </recommendedName>
</protein>
<name>A0A7I7K3P1_9MYCO</name>
<dbReference type="InterPro" id="IPR025364">
    <property type="entry name" value="DUF4268"/>
</dbReference>
<gene>
    <name evidence="2" type="ORF">MDUV_35430</name>
</gene>
<accession>A0A7I7K3P1</accession>
<dbReference type="GO" id="GO:0003676">
    <property type="term" value="F:nucleic acid binding"/>
    <property type="evidence" value="ECO:0007669"/>
    <property type="project" value="InterPro"/>
</dbReference>
<evidence type="ECO:0000259" key="1">
    <source>
        <dbReference type="Pfam" id="PF14088"/>
    </source>
</evidence>
<feature type="domain" description="DUF4268" evidence="1">
    <location>
        <begin position="179"/>
        <end position="310"/>
    </location>
</feature>
<dbReference type="AlphaFoldDB" id="A0A7I7K3P1"/>
<reference evidence="2 3" key="1">
    <citation type="journal article" date="2019" name="Emerg. Microbes Infect.">
        <title>Comprehensive subspecies identification of 175 nontuberculous mycobacteria species based on 7547 genomic profiles.</title>
        <authorList>
            <person name="Matsumoto Y."/>
            <person name="Kinjo T."/>
            <person name="Motooka D."/>
            <person name="Nabeya D."/>
            <person name="Jung N."/>
            <person name="Uechi K."/>
            <person name="Horii T."/>
            <person name="Iida T."/>
            <person name="Fujita J."/>
            <person name="Nakamura S."/>
        </authorList>
    </citation>
    <scope>NUCLEOTIDE SEQUENCE [LARGE SCALE GENOMIC DNA]</scope>
    <source>
        <strain evidence="2 3">JCM 6396</strain>
    </source>
</reference>
<keyword evidence="3" id="KW-1185">Reference proteome</keyword>
<dbReference type="KEGG" id="mdu:MDUV_35430"/>
<sequence>MVGSSIQLSKLVQVPLREVWKHEALDFTQWLAIPENIQLLSEVIGVEIVETQSEVGVGQFFVDILATDENDRRIVIENQLAPTDHDHLGKIITYAAGLHADVVVWIVERAREEHEQAVNWLNENTTDQANFFLLQIEAWKIGDSLPAPRFNIVAKPNDWAKAVKQTAASGTVSELKLKQQDFFERVREYGEAHAKYIKSWAKPAPQHWYDVAIGTSQAYIDLTVNSLQKHVGVGLYIINNKELYAKLNDAREEIESQLGLVLDWQELPQKKASRITITRNGDFADPGQLDEIISWMATTADAFAKVFPKYL</sequence>
<evidence type="ECO:0000313" key="3">
    <source>
        <dbReference type="Proteomes" id="UP000467006"/>
    </source>
</evidence>
<dbReference type="InterPro" id="IPR011856">
    <property type="entry name" value="tRNA_endonuc-like_dom_sf"/>
</dbReference>
<dbReference type="EMBL" id="AP022563">
    <property type="protein sequence ID" value="BBX18683.1"/>
    <property type="molecule type" value="Genomic_DNA"/>
</dbReference>
<dbReference type="Gene3D" id="3.40.1350.10">
    <property type="match status" value="1"/>
</dbReference>